<dbReference type="EMBL" id="JBEFKJ010000001">
    <property type="protein sequence ID" value="KAL2048248.1"/>
    <property type="molecule type" value="Genomic_DNA"/>
</dbReference>
<sequence>MQKRIFLCILSEKALMRLCVFFGTYHDNHIFHSIGLHVTTSSLVTRLTPQNANQNLRTIPMTHKTSGCGILGAPNPVLARVFFTLLLIPFVDLTLELRPRPGTLS</sequence>
<keyword evidence="2" id="KW-1185">Reference proteome</keyword>
<accession>A0ABR4AXQ7</accession>
<comment type="caution">
    <text evidence="1">The sequence shown here is derived from an EMBL/GenBank/DDBJ whole genome shotgun (WGS) entry which is preliminary data.</text>
</comment>
<evidence type="ECO:0000313" key="2">
    <source>
        <dbReference type="Proteomes" id="UP001590950"/>
    </source>
</evidence>
<reference evidence="1 2" key="1">
    <citation type="submission" date="2024-09" db="EMBL/GenBank/DDBJ databases">
        <title>Rethinking Asexuality: The Enigmatic Case of Functional Sexual Genes in Lepraria (Stereocaulaceae).</title>
        <authorList>
            <person name="Doellman M."/>
            <person name="Sun Y."/>
            <person name="Barcenas-Pena A."/>
            <person name="Lumbsch H.T."/>
            <person name="Grewe F."/>
        </authorList>
    </citation>
    <scope>NUCLEOTIDE SEQUENCE [LARGE SCALE GENOMIC DNA]</scope>
    <source>
        <strain evidence="1 2">Mercado 3170</strain>
    </source>
</reference>
<gene>
    <name evidence="1" type="ORF">N7G274_000159</name>
</gene>
<organism evidence="1 2">
    <name type="scientific">Stereocaulon virgatum</name>
    <dbReference type="NCBI Taxonomy" id="373712"/>
    <lineage>
        <taxon>Eukaryota</taxon>
        <taxon>Fungi</taxon>
        <taxon>Dikarya</taxon>
        <taxon>Ascomycota</taxon>
        <taxon>Pezizomycotina</taxon>
        <taxon>Lecanoromycetes</taxon>
        <taxon>OSLEUM clade</taxon>
        <taxon>Lecanoromycetidae</taxon>
        <taxon>Lecanorales</taxon>
        <taxon>Lecanorineae</taxon>
        <taxon>Stereocaulaceae</taxon>
        <taxon>Stereocaulon</taxon>
    </lineage>
</organism>
<evidence type="ECO:0008006" key="3">
    <source>
        <dbReference type="Google" id="ProtNLM"/>
    </source>
</evidence>
<proteinExistence type="predicted"/>
<protein>
    <recommendedName>
        <fullName evidence="3">Secreted protein</fullName>
    </recommendedName>
</protein>
<evidence type="ECO:0000313" key="1">
    <source>
        <dbReference type="EMBL" id="KAL2048248.1"/>
    </source>
</evidence>
<dbReference type="Proteomes" id="UP001590950">
    <property type="component" value="Unassembled WGS sequence"/>
</dbReference>
<name>A0ABR4AXQ7_9LECA</name>